<protein>
    <submittedName>
        <fullName evidence="1">Uncharacterized protein</fullName>
    </submittedName>
</protein>
<dbReference type="Proteomes" id="UP000001190">
    <property type="component" value="Plasmid pMM23"/>
</dbReference>
<evidence type="ECO:0000313" key="1">
    <source>
        <dbReference type="EMBL" id="ACC43923.1"/>
    </source>
</evidence>
<dbReference type="HOGENOM" id="CLU_2302776_0_0_11"/>
<organism evidence="1 2">
    <name type="scientific">Mycobacterium marinum (strain ATCC BAA-535 / M)</name>
    <dbReference type="NCBI Taxonomy" id="216594"/>
    <lineage>
        <taxon>Bacteria</taxon>
        <taxon>Bacillati</taxon>
        <taxon>Actinomycetota</taxon>
        <taxon>Actinomycetes</taxon>
        <taxon>Mycobacteriales</taxon>
        <taxon>Mycobacteriaceae</taxon>
        <taxon>Mycobacterium</taxon>
        <taxon>Mycobacterium ulcerans group</taxon>
    </lineage>
</organism>
<dbReference type="KEGG" id="mmi:MMAR_p33"/>
<accession>B2I438</accession>
<name>B2I438_MYCMM</name>
<keyword evidence="1" id="KW-0614">Plasmid</keyword>
<dbReference type="AlphaFoldDB" id="B2I438"/>
<reference evidence="1 2" key="1">
    <citation type="journal article" date="2008" name="Genome Res.">
        <title>Insights from the complete genome sequence of Mycobacterium marinum on the evolution of Mycobacterium tuberculosis.</title>
        <authorList>
            <person name="Stinear T.P."/>
            <person name="Seemann T."/>
            <person name="Harrison P.F."/>
            <person name="Jenkin G.A."/>
            <person name="Davies J.K."/>
            <person name="Johnson P.D."/>
            <person name="Abdellah Z."/>
            <person name="Arrowsmith C."/>
            <person name="Chillingworth T."/>
            <person name="Churcher C."/>
            <person name="Clarke K."/>
            <person name="Cronin A."/>
            <person name="Davis P."/>
            <person name="Goodhead I."/>
            <person name="Holroyd N."/>
            <person name="Jagels K."/>
            <person name="Lord A."/>
            <person name="Moule S."/>
            <person name="Mungall K."/>
            <person name="Norbertczak H."/>
            <person name="Quail M.A."/>
            <person name="Rabbinowitsch E."/>
            <person name="Walker D."/>
            <person name="White B."/>
            <person name="Whitehead S."/>
            <person name="Small P.L."/>
            <person name="Brosch R."/>
            <person name="Ramakrishnan L."/>
            <person name="Fischbach M.A."/>
            <person name="Parkhill J."/>
            <person name="Cole S.T."/>
        </authorList>
    </citation>
    <scope>NUCLEOTIDE SEQUENCE [LARGE SCALE GENOMIC DNA]</scope>
    <source>
        <strain evidence="2">ATCC BAA-535 / M</strain>
        <plasmid evidence="2">Plasmid pMM23</plasmid>
    </source>
</reference>
<geneLocation type="plasmid" evidence="1 2">
    <name>pMM23</name>
</geneLocation>
<sequence length="100" mass="11046">MAGESHRQRQNLLVEFANSLGPPDRDSEQVGRKLADACAAFGGHFTKPGVDGCVSANLDLLTRTFVRLGHGPDPYAKRSMYLVPTRAHPVPPFTRLPFEW</sequence>
<gene>
    <name evidence="1" type="ordered locus">MMAR_p33</name>
</gene>
<dbReference type="EMBL" id="CP000895">
    <property type="protein sequence ID" value="ACC43923.1"/>
    <property type="molecule type" value="Genomic_DNA"/>
</dbReference>
<proteinExistence type="predicted"/>
<keyword evidence="2" id="KW-1185">Reference proteome</keyword>
<evidence type="ECO:0000313" key="2">
    <source>
        <dbReference type="Proteomes" id="UP000001190"/>
    </source>
</evidence>